<comment type="caution">
    <text evidence="1">The sequence shown here is derived from an EMBL/GenBank/DDBJ whole genome shotgun (WGS) entry which is preliminary data.</text>
</comment>
<dbReference type="EMBL" id="AAVQAW010000032">
    <property type="protein sequence ID" value="EGD0650997.1"/>
    <property type="molecule type" value="Genomic_DNA"/>
</dbReference>
<protein>
    <submittedName>
        <fullName evidence="1">DEAD/DEAH box helicase family protein</fullName>
    </submittedName>
</protein>
<dbReference type="InterPro" id="IPR001650">
    <property type="entry name" value="Helicase_C-like"/>
</dbReference>
<dbReference type="SUPFAM" id="SSF52540">
    <property type="entry name" value="P-loop containing nucleoside triphosphate hydrolases"/>
    <property type="match status" value="1"/>
</dbReference>
<dbReference type="InterPro" id="IPR027417">
    <property type="entry name" value="P-loop_NTPase"/>
</dbReference>
<dbReference type="GO" id="GO:0016787">
    <property type="term" value="F:hydrolase activity"/>
    <property type="evidence" value="ECO:0007669"/>
    <property type="project" value="InterPro"/>
</dbReference>
<dbReference type="GO" id="GO:0003677">
    <property type="term" value="F:DNA binding"/>
    <property type="evidence" value="ECO:0007669"/>
    <property type="project" value="InterPro"/>
</dbReference>
<name>A0A3Z8WTW3_ECOLX</name>
<dbReference type="PANTHER" id="PTHR47396">
    <property type="entry name" value="TYPE I RESTRICTION ENZYME ECOKI R PROTEIN"/>
    <property type="match status" value="1"/>
</dbReference>
<dbReference type="InterPro" id="IPR050742">
    <property type="entry name" value="Helicase_Restrict-Modif_Enz"/>
</dbReference>
<evidence type="ECO:0000313" key="2">
    <source>
        <dbReference type="Proteomes" id="UP000630371"/>
    </source>
</evidence>
<organism evidence="1 2">
    <name type="scientific">Escherichia coli</name>
    <dbReference type="NCBI Taxonomy" id="562"/>
    <lineage>
        <taxon>Bacteria</taxon>
        <taxon>Pseudomonadati</taxon>
        <taxon>Pseudomonadota</taxon>
        <taxon>Gammaproteobacteria</taxon>
        <taxon>Enterobacterales</taxon>
        <taxon>Enterobacteriaceae</taxon>
        <taxon>Escherichia</taxon>
    </lineage>
</organism>
<dbReference type="GO" id="GO:0004386">
    <property type="term" value="F:helicase activity"/>
    <property type="evidence" value="ECO:0007669"/>
    <property type="project" value="UniProtKB-KW"/>
</dbReference>
<dbReference type="RefSeq" id="WP_021513175.1">
    <property type="nucleotide sequence ID" value="NZ_BFOK01000028.1"/>
</dbReference>
<dbReference type="AlphaFoldDB" id="A0A3Z8WTW3"/>
<accession>A0A3Z8WTW3</accession>
<dbReference type="Pfam" id="PF00271">
    <property type="entry name" value="Helicase_C"/>
    <property type="match status" value="1"/>
</dbReference>
<sequence length="602" mass="68229">MENCFNFKPNLANLRDCQKEAYLTVRDYFADPANTENHILVQLPTGTGKSAVIAISPYEVAKGKVLVLTPNLTLANQIEQDIDIFENPTSNIYKKLGIFSEDFYTESEAYPLRLNDSVSSNDIDEHQIIIANYQQLNDVEKWFKGKEEQVDLIIIDEAHHQKAKTYQEVIGFFPQAKILSLTATPFRSDGKPLDGKVVYTYHFSDAIRNGYIRNIKVCDIAPESISLVGLFNDKDGKEYSLEDILELKEEAWFRRGIALSQDCCDSIASKSFEKLLELRNSNPNDTHQIIAAAISKRHAREFVKPAFERLGLKVGLVSTDEKNNEHTIQKLKQGKIDVIVNIGMLGEGFDHKPLGVAAIFRPFASLNPYIQFLGRVIRENGSTKNCWVVSHLGLNQISRFNEFKLFDADDKEILEKLLSGKNTEGVGGESSFVDIQDRNPIEVTIKEIGDSLVEFNEDYVDLSKVDKVERAIKRLNEGEARELLTRLGLDANSINAVTTRKKRVKPINKKKAAQSSLNEASKSIAVDILSELNLKMYDRNFNPLKTNFVWVKSKIDKEINKKLGIKQAERKKVTNAQYDEFSKSGELNLIRENCLEYFKSKV</sequence>
<dbReference type="GO" id="GO:0005829">
    <property type="term" value="C:cytosol"/>
    <property type="evidence" value="ECO:0007669"/>
    <property type="project" value="TreeGrafter"/>
</dbReference>
<dbReference type="PANTHER" id="PTHR47396:SF1">
    <property type="entry name" value="ATP-DEPENDENT HELICASE IRC3-RELATED"/>
    <property type="match status" value="1"/>
</dbReference>
<keyword evidence="1" id="KW-0378">Hydrolase</keyword>
<dbReference type="InterPro" id="IPR014001">
    <property type="entry name" value="Helicase_ATP-bd"/>
</dbReference>
<dbReference type="InterPro" id="IPR006935">
    <property type="entry name" value="Helicase/UvrB_N"/>
</dbReference>
<keyword evidence="1" id="KW-0347">Helicase</keyword>
<dbReference type="SMART" id="SM00487">
    <property type="entry name" value="DEXDc"/>
    <property type="match status" value="1"/>
</dbReference>
<dbReference type="PROSITE" id="PS51192">
    <property type="entry name" value="HELICASE_ATP_BIND_1"/>
    <property type="match status" value="1"/>
</dbReference>
<keyword evidence="1" id="KW-0547">Nucleotide-binding</keyword>
<evidence type="ECO:0000313" key="1">
    <source>
        <dbReference type="EMBL" id="EGD0650997.1"/>
    </source>
</evidence>
<dbReference type="GO" id="GO:0005524">
    <property type="term" value="F:ATP binding"/>
    <property type="evidence" value="ECO:0007669"/>
    <property type="project" value="InterPro"/>
</dbReference>
<reference evidence="1" key="1">
    <citation type="submission" date="2018-08" db="EMBL/GenBank/DDBJ databases">
        <authorList>
            <consortium name="GenomeTrakr network: Whole genome sequencing for foodborne pathogen traceback"/>
        </authorList>
    </citation>
    <scope>NUCLEOTIDE SEQUENCE</scope>
    <source>
        <strain evidence="1">NC_STEC178</strain>
    </source>
</reference>
<keyword evidence="1" id="KW-0067">ATP-binding</keyword>
<dbReference type="Gene3D" id="3.40.50.300">
    <property type="entry name" value="P-loop containing nucleotide triphosphate hydrolases"/>
    <property type="match status" value="2"/>
</dbReference>
<gene>
    <name evidence="1" type="ORF">B6R31_004765</name>
</gene>
<proteinExistence type="predicted"/>
<dbReference type="Pfam" id="PF04851">
    <property type="entry name" value="ResIII"/>
    <property type="match status" value="1"/>
</dbReference>
<dbReference type="Proteomes" id="UP000630371">
    <property type="component" value="Unassembled WGS sequence"/>
</dbReference>